<dbReference type="Proteomes" id="UP000198598">
    <property type="component" value="Unassembled WGS sequence"/>
</dbReference>
<proteinExistence type="predicted"/>
<keyword evidence="3" id="KW-1185">Reference proteome</keyword>
<dbReference type="OrthoDB" id="9812295at2"/>
<name>A0A1I1I1Z4_9BACT</name>
<dbReference type="PANTHER" id="PTHR30543:SF21">
    <property type="entry name" value="NAD(P)H-DEPENDENT FMN REDUCTASE LOT6"/>
    <property type="match status" value="1"/>
</dbReference>
<dbReference type="EMBL" id="FOLQ01000001">
    <property type="protein sequence ID" value="SFC30166.1"/>
    <property type="molecule type" value="Genomic_DNA"/>
</dbReference>
<gene>
    <name evidence="2" type="ORF">SAMN05216167_101828</name>
</gene>
<dbReference type="Gene3D" id="3.40.50.360">
    <property type="match status" value="1"/>
</dbReference>
<dbReference type="SUPFAM" id="SSF52218">
    <property type="entry name" value="Flavoproteins"/>
    <property type="match status" value="1"/>
</dbReference>
<dbReference type="STRING" id="662367.SAMN05216167_101828"/>
<dbReference type="GO" id="GO:0016491">
    <property type="term" value="F:oxidoreductase activity"/>
    <property type="evidence" value="ECO:0007669"/>
    <property type="project" value="InterPro"/>
</dbReference>
<dbReference type="InterPro" id="IPR005025">
    <property type="entry name" value="FMN_Rdtase-like_dom"/>
</dbReference>
<reference evidence="2 3" key="1">
    <citation type="submission" date="2016-10" db="EMBL/GenBank/DDBJ databases">
        <authorList>
            <person name="de Groot N.N."/>
        </authorList>
    </citation>
    <scope>NUCLEOTIDE SEQUENCE [LARGE SCALE GENOMIC DNA]</scope>
    <source>
        <strain evidence="2 3">DSM 26130</strain>
    </source>
</reference>
<dbReference type="InterPro" id="IPR029039">
    <property type="entry name" value="Flavoprotein-like_sf"/>
</dbReference>
<evidence type="ECO:0000313" key="3">
    <source>
        <dbReference type="Proteomes" id="UP000198598"/>
    </source>
</evidence>
<protein>
    <submittedName>
        <fullName evidence="2">NAD(P)H-dependent FMN reductase</fullName>
    </submittedName>
</protein>
<feature type="domain" description="NADPH-dependent FMN reductase-like" evidence="1">
    <location>
        <begin position="1"/>
        <end position="143"/>
    </location>
</feature>
<dbReference type="Pfam" id="PF03358">
    <property type="entry name" value="FMN_red"/>
    <property type="match status" value="1"/>
</dbReference>
<dbReference type="PANTHER" id="PTHR30543">
    <property type="entry name" value="CHROMATE REDUCTASE"/>
    <property type="match status" value="1"/>
</dbReference>
<evidence type="ECO:0000259" key="1">
    <source>
        <dbReference type="Pfam" id="PF03358"/>
    </source>
</evidence>
<dbReference type="AlphaFoldDB" id="A0A1I1I1Z4"/>
<dbReference type="GO" id="GO:0010181">
    <property type="term" value="F:FMN binding"/>
    <property type="evidence" value="ECO:0007669"/>
    <property type="project" value="TreeGrafter"/>
</dbReference>
<dbReference type="RefSeq" id="WP_093823153.1">
    <property type="nucleotide sequence ID" value="NZ_FOLQ01000001.1"/>
</dbReference>
<dbReference type="GO" id="GO:0005829">
    <property type="term" value="C:cytosol"/>
    <property type="evidence" value="ECO:0007669"/>
    <property type="project" value="TreeGrafter"/>
</dbReference>
<dbReference type="InterPro" id="IPR050712">
    <property type="entry name" value="NAD(P)H-dep_reductase"/>
</dbReference>
<accession>A0A1I1I1Z4</accession>
<evidence type="ECO:0000313" key="2">
    <source>
        <dbReference type="EMBL" id="SFC30166.1"/>
    </source>
</evidence>
<sequence length="182" mass="19557">MNIVAISGSLRAASTNKFLLRAIAELAPNEVTVTLYDGLDDLPHFSPERDKENASKPVNTLRTLLREADAVLFCTPEYIHGMPGVLKNMLDWIASSGEFVDKPVGVISASPSDMGGSRAHAALTYTLGVLTAKLPQDASLIIPFVRKKVDADGTIIDPVLIQELRVVLTALVNAVEHQQPAS</sequence>
<organism evidence="2 3">
    <name type="scientific">Spirosoma endophyticum</name>
    <dbReference type="NCBI Taxonomy" id="662367"/>
    <lineage>
        <taxon>Bacteria</taxon>
        <taxon>Pseudomonadati</taxon>
        <taxon>Bacteroidota</taxon>
        <taxon>Cytophagia</taxon>
        <taxon>Cytophagales</taxon>
        <taxon>Cytophagaceae</taxon>
        <taxon>Spirosoma</taxon>
    </lineage>
</organism>